<protein>
    <submittedName>
        <fullName evidence="3">Uncharacterized protein</fullName>
    </submittedName>
</protein>
<dbReference type="EMBL" id="JADGJH010000093">
    <property type="protein sequence ID" value="KAJ3138482.1"/>
    <property type="molecule type" value="Genomic_DNA"/>
</dbReference>
<keyword evidence="4" id="KW-1185">Reference proteome</keyword>
<sequence length="376" mass="40886">MGCGVSKNIVENTIVQSVHKTQRESTAPDETNVLVRQDFHLSLLDSIQISPLQSQIAEEKIAKESTIAEKEAITAPLGRAVIPSIPVSDGISLEPVKQKPVAFEIPLDDDLFRPTAASEANIISMPTTIAVAIQYTVPGDSIVAAPAESVSISSSAITTNNNSNSNNNAKLSLPKLALSEGDILAKLANAEERWKDLERAQQESHRRKRRSKPTLTSQPPLNSSNSYKSPTISQTEDPMLLKQRLLEKEAQATARRAKELLKLQNKLAKQEEHARQVQERKKKLGKLSNENLNLSWGGEDDQAKAKNVNFEKQLEEATTIGIDGLLKLKMTNRKLDEVDNDSGNGSSAVSVNNGSRSGSGRSLGLAEDGTEIIESK</sequence>
<organism evidence="3 4">
    <name type="scientific">Physocladia obscura</name>
    <dbReference type="NCBI Taxonomy" id="109957"/>
    <lineage>
        <taxon>Eukaryota</taxon>
        <taxon>Fungi</taxon>
        <taxon>Fungi incertae sedis</taxon>
        <taxon>Chytridiomycota</taxon>
        <taxon>Chytridiomycota incertae sedis</taxon>
        <taxon>Chytridiomycetes</taxon>
        <taxon>Chytridiales</taxon>
        <taxon>Chytriomycetaceae</taxon>
        <taxon>Physocladia</taxon>
    </lineage>
</organism>
<feature type="region of interest" description="Disordered" evidence="2">
    <location>
        <begin position="197"/>
        <end position="234"/>
    </location>
</feature>
<feature type="compositionally biased region" description="Polar residues" evidence="2">
    <location>
        <begin position="213"/>
        <end position="234"/>
    </location>
</feature>
<feature type="region of interest" description="Disordered" evidence="2">
    <location>
        <begin position="336"/>
        <end position="376"/>
    </location>
</feature>
<comment type="caution">
    <text evidence="3">The sequence shown here is derived from an EMBL/GenBank/DDBJ whole genome shotgun (WGS) entry which is preliminary data.</text>
</comment>
<feature type="coiled-coil region" evidence="1">
    <location>
        <begin position="260"/>
        <end position="287"/>
    </location>
</feature>
<evidence type="ECO:0000256" key="2">
    <source>
        <dbReference type="SAM" id="MobiDB-lite"/>
    </source>
</evidence>
<gene>
    <name evidence="3" type="ORF">HK100_012622</name>
</gene>
<dbReference type="Proteomes" id="UP001211907">
    <property type="component" value="Unassembled WGS sequence"/>
</dbReference>
<accession>A0AAD5XLW5</accession>
<name>A0AAD5XLW5_9FUNG</name>
<evidence type="ECO:0000256" key="1">
    <source>
        <dbReference type="SAM" id="Coils"/>
    </source>
</evidence>
<evidence type="ECO:0000313" key="4">
    <source>
        <dbReference type="Proteomes" id="UP001211907"/>
    </source>
</evidence>
<keyword evidence="1" id="KW-0175">Coiled coil</keyword>
<proteinExistence type="predicted"/>
<feature type="compositionally biased region" description="Low complexity" evidence="2">
    <location>
        <begin position="341"/>
        <end position="366"/>
    </location>
</feature>
<reference evidence="3" key="1">
    <citation type="submission" date="2020-05" db="EMBL/GenBank/DDBJ databases">
        <title>Phylogenomic resolution of chytrid fungi.</title>
        <authorList>
            <person name="Stajich J.E."/>
            <person name="Amses K."/>
            <person name="Simmons R."/>
            <person name="Seto K."/>
            <person name="Myers J."/>
            <person name="Bonds A."/>
            <person name="Quandt C.A."/>
            <person name="Barry K."/>
            <person name="Liu P."/>
            <person name="Grigoriev I."/>
            <person name="Longcore J.E."/>
            <person name="James T.Y."/>
        </authorList>
    </citation>
    <scope>NUCLEOTIDE SEQUENCE</scope>
    <source>
        <strain evidence="3">JEL0513</strain>
    </source>
</reference>
<evidence type="ECO:0000313" key="3">
    <source>
        <dbReference type="EMBL" id="KAJ3138482.1"/>
    </source>
</evidence>
<dbReference type="AlphaFoldDB" id="A0AAD5XLW5"/>